<evidence type="ECO:0000256" key="3">
    <source>
        <dbReference type="ARBA" id="ARBA00023002"/>
    </source>
</evidence>
<dbReference type="PANTHER" id="PTHR30011">
    <property type="entry name" value="ALKANESULFONATE MONOOXYGENASE-RELATED"/>
    <property type="match status" value="1"/>
</dbReference>
<evidence type="ECO:0000256" key="2">
    <source>
        <dbReference type="ARBA" id="ARBA00022643"/>
    </source>
</evidence>
<keyword evidence="9" id="KW-1185">Reference proteome</keyword>
<evidence type="ECO:0000259" key="7">
    <source>
        <dbReference type="Pfam" id="PF00296"/>
    </source>
</evidence>
<dbReference type="OrthoDB" id="9779442at2"/>
<keyword evidence="2 6" id="KW-0288">FMN</keyword>
<feature type="binding site" evidence="6">
    <location>
        <position position="102"/>
    </location>
    <ligand>
        <name>FMN</name>
        <dbReference type="ChEBI" id="CHEBI:58210"/>
    </ligand>
</feature>
<dbReference type="GO" id="GO:0004497">
    <property type="term" value="F:monooxygenase activity"/>
    <property type="evidence" value="ECO:0007669"/>
    <property type="project" value="UniProtKB-KW"/>
</dbReference>
<dbReference type="PANTHER" id="PTHR30011:SF16">
    <property type="entry name" value="C2H2 FINGER DOMAIN TRANSCRIPTION FACTOR (EUROFUNG)-RELATED"/>
    <property type="match status" value="1"/>
</dbReference>
<dbReference type="GO" id="GO:0016705">
    <property type="term" value="F:oxidoreductase activity, acting on paired donors, with incorporation or reduction of molecular oxygen"/>
    <property type="evidence" value="ECO:0007669"/>
    <property type="project" value="InterPro"/>
</dbReference>
<dbReference type="InterPro" id="IPR016215">
    <property type="entry name" value="NTA_MOA"/>
</dbReference>
<dbReference type="Pfam" id="PF00296">
    <property type="entry name" value="Bac_luciferase"/>
    <property type="match status" value="1"/>
</dbReference>
<feature type="binding site" evidence="6">
    <location>
        <position position="156"/>
    </location>
    <ligand>
        <name>FMN</name>
        <dbReference type="ChEBI" id="CHEBI:58210"/>
    </ligand>
</feature>
<organism evidence="8 9">
    <name type="scientific">Chelatococcus asaccharovorans</name>
    <dbReference type="NCBI Taxonomy" id="28210"/>
    <lineage>
        <taxon>Bacteria</taxon>
        <taxon>Pseudomonadati</taxon>
        <taxon>Pseudomonadota</taxon>
        <taxon>Alphaproteobacteria</taxon>
        <taxon>Hyphomicrobiales</taxon>
        <taxon>Chelatococcaceae</taxon>
        <taxon>Chelatococcus</taxon>
    </lineage>
</organism>
<comment type="caution">
    <text evidence="8">The sequence shown here is derived from an EMBL/GenBank/DDBJ whole genome shotgun (WGS) entry which is preliminary data.</text>
</comment>
<keyword evidence="4 8" id="KW-0503">Monooxygenase</keyword>
<gene>
    <name evidence="8" type="ORF">C7450_110260</name>
</gene>
<evidence type="ECO:0000256" key="5">
    <source>
        <dbReference type="ARBA" id="ARBA00033748"/>
    </source>
</evidence>
<dbReference type="AlphaFoldDB" id="A0A2V3TZK0"/>
<evidence type="ECO:0000256" key="1">
    <source>
        <dbReference type="ARBA" id="ARBA00022630"/>
    </source>
</evidence>
<feature type="binding site" evidence="6">
    <location>
        <position position="227"/>
    </location>
    <ligand>
        <name>FMN</name>
        <dbReference type="ChEBI" id="CHEBI:58210"/>
    </ligand>
</feature>
<reference evidence="8 9" key="1">
    <citation type="submission" date="2018-05" db="EMBL/GenBank/DDBJ databases">
        <title>Genomic Encyclopedia of Type Strains, Phase IV (KMG-IV): sequencing the most valuable type-strain genomes for metagenomic binning, comparative biology and taxonomic classification.</title>
        <authorList>
            <person name="Goeker M."/>
        </authorList>
    </citation>
    <scope>NUCLEOTIDE SEQUENCE [LARGE SCALE GENOMIC DNA]</scope>
    <source>
        <strain evidence="8 9">DSM 6462</strain>
    </source>
</reference>
<dbReference type="InterPro" id="IPR011251">
    <property type="entry name" value="Luciferase-like_dom"/>
</dbReference>
<dbReference type="Proteomes" id="UP000248021">
    <property type="component" value="Unassembled WGS sequence"/>
</dbReference>
<protein>
    <submittedName>
        <fullName evidence="8">FMN-dependent oxidoreductase (Nitrilotriacetate monooxygenase family)</fullName>
    </submittedName>
</protein>
<sequence length="445" mass="48410">MPDHRSMKLGLSMRGLGYHPSAWLDPRVPADGAISLPFYRDLVATAERGLLDVCFLADQNAITVSDTPKGAFGRTPVGAEFEPLTLLSALSTCSSHVGLVATASTTFHQPYQLARVFGSLDHLSGGRAGWNVVTSSRDDEAQNFSEDRILAKELRYERAREALEVCFGLWNSWDADAFVHDRSRGVFVEPAGMHRLDHKGQFFKVRGPLNQPPTPQGRPVIFQAGASEGGMDFAAAFAEVVYSVQHRLADAQAFYAAMKSRIAEHGRNPAAVMILPGILPVLGGTEAEAQAKYRDMQDQIDDIVGLEKLYRFFGDLSGHDLNGPVPDLRQDIAVVSRGEMMVRIARDNGWSIRELFRRTSIGNSHNVVVGTPEQVADAMEAWFTQGAADGFNLLPAKSPVDVADFVDQVVPVLRRRGLTRSAYAADTLRGNLGLPATPVGRLAGA</sequence>
<evidence type="ECO:0000256" key="4">
    <source>
        <dbReference type="ARBA" id="ARBA00023033"/>
    </source>
</evidence>
<dbReference type="EMBL" id="QJJK01000010">
    <property type="protein sequence ID" value="PXW55321.1"/>
    <property type="molecule type" value="Genomic_DNA"/>
</dbReference>
<dbReference type="NCBIfam" id="TIGR03860">
    <property type="entry name" value="FMN_nitrolo"/>
    <property type="match status" value="1"/>
</dbReference>
<comment type="similarity">
    <text evidence="5">Belongs to the NtaA/SnaA/DszA monooxygenase family.</text>
</comment>
<keyword evidence="1 6" id="KW-0285">Flavoprotein</keyword>
<name>A0A2V3TZK0_9HYPH</name>
<accession>A0A2V3TZK0</accession>
<proteinExistence type="inferred from homology"/>
<feature type="domain" description="Luciferase-like" evidence="7">
    <location>
        <begin position="35"/>
        <end position="387"/>
    </location>
</feature>
<dbReference type="InterPro" id="IPR051260">
    <property type="entry name" value="Diverse_substr_monoxygenases"/>
</dbReference>
<dbReference type="CDD" id="cd01095">
    <property type="entry name" value="Nitrilotriacetate_monoxgenase"/>
    <property type="match status" value="1"/>
</dbReference>
<evidence type="ECO:0000313" key="9">
    <source>
        <dbReference type="Proteomes" id="UP000248021"/>
    </source>
</evidence>
<feature type="binding site" evidence="6">
    <location>
        <position position="58"/>
    </location>
    <ligand>
        <name>FMN</name>
        <dbReference type="ChEBI" id="CHEBI:58210"/>
    </ligand>
</feature>
<dbReference type="PIRSF" id="PIRSF000337">
    <property type="entry name" value="NTA_MOA"/>
    <property type="match status" value="1"/>
</dbReference>
<dbReference type="InterPro" id="IPR036661">
    <property type="entry name" value="Luciferase-like_sf"/>
</dbReference>
<evidence type="ECO:0000313" key="8">
    <source>
        <dbReference type="EMBL" id="PXW55321.1"/>
    </source>
</evidence>
<evidence type="ECO:0000256" key="6">
    <source>
        <dbReference type="PIRSR" id="PIRSR000337-1"/>
    </source>
</evidence>
<dbReference type="Gene3D" id="3.20.20.30">
    <property type="entry name" value="Luciferase-like domain"/>
    <property type="match status" value="1"/>
</dbReference>
<keyword evidence="3" id="KW-0560">Oxidoreductase</keyword>
<dbReference type="SUPFAM" id="SSF51679">
    <property type="entry name" value="Bacterial luciferase-like"/>
    <property type="match status" value="1"/>
</dbReference>